<evidence type="ECO:0000259" key="3">
    <source>
        <dbReference type="Pfam" id="PF01156"/>
    </source>
</evidence>
<dbReference type="SUPFAM" id="SSF53590">
    <property type="entry name" value="Nucleoside hydrolase"/>
    <property type="match status" value="1"/>
</dbReference>
<evidence type="ECO:0000256" key="1">
    <source>
        <dbReference type="ARBA" id="ARBA00022801"/>
    </source>
</evidence>
<dbReference type="InterPro" id="IPR036452">
    <property type="entry name" value="Ribo_hydro-like"/>
</dbReference>
<keyword evidence="2" id="KW-0326">Glycosidase</keyword>
<protein>
    <submittedName>
        <fullName evidence="4">Nucleoside hydrolase</fullName>
    </submittedName>
</protein>
<dbReference type="PANTHER" id="PTHR12304">
    <property type="entry name" value="INOSINE-URIDINE PREFERRING NUCLEOSIDE HYDROLASE"/>
    <property type="match status" value="1"/>
</dbReference>
<feature type="domain" description="Inosine/uridine-preferring nucleoside hydrolase" evidence="3">
    <location>
        <begin position="4"/>
        <end position="302"/>
    </location>
</feature>
<keyword evidence="1 4" id="KW-0378">Hydrolase</keyword>
<dbReference type="Gene3D" id="3.90.245.10">
    <property type="entry name" value="Ribonucleoside hydrolase-like"/>
    <property type="match status" value="1"/>
</dbReference>
<dbReference type="RefSeq" id="WP_249512306.1">
    <property type="nucleotide sequence ID" value="NZ_CP093365.1"/>
</dbReference>
<gene>
    <name evidence="4" type="ORF">MOO47_04645</name>
</gene>
<dbReference type="GO" id="GO:0016787">
    <property type="term" value="F:hydrolase activity"/>
    <property type="evidence" value="ECO:0007669"/>
    <property type="project" value="UniProtKB-KW"/>
</dbReference>
<dbReference type="Proteomes" id="UP000831947">
    <property type="component" value="Chromosome"/>
</dbReference>
<accession>A0ABY4PBZ7</accession>
<dbReference type="EMBL" id="CP093365">
    <property type="protein sequence ID" value="UQS83079.1"/>
    <property type="molecule type" value="Genomic_DNA"/>
</dbReference>
<dbReference type="Pfam" id="PF01156">
    <property type="entry name" value="IU_nuc_hydro"/>
    <property type="match status" value="1"/>
</dbReference>
<sequence length="313" mass="35006">MEKVYFSHDGAVDDFISLFLLLQMENVELIGVGAIGADSYVEPAVSVSRKIIDRFGHGAQLEVAQSNSRPAHPFPKEWRLDSYSENNLAILNEQTAIKTPLADKLAHEDLADKLMQSTEPVTLVMTGPLSDLARALKLQPAISTKIKRIVWMGGTFMEAGNVAEPDSDGTQEWNAFWDPEATKIVFDTDIPIEMVALESTINVPLTNSVRNSWAQQHEHVGLDFLANSYAFVPELNQFETNSTYYLWDVLTTCYFYDASLVQTKRVNCDVSITAPSDGRTFLKEDGRPVTLVHDVDNARFFQTIQKLAKRADD</sequence>
<evidence type="ECO:0000313" key="5">
    <source>
        <dbReference type="Proteomes" id="UP000831947"/>
    </source>
</evidence>
<dbReference type="CDD" id="cd02647">
    <property type="entry name" value="nuc_hydro_TvIAG"/>
    <property type="match status" value="1"/>
</dbReference>
<dbReference type="InterPro" id="IPR023186">
    <property type="entry name" value="IUNH"/>
</dbReference>
<proteinExistence type="predicted"/>
<dbReference type="InterPro" id="IPR001910">
    <property type="entry name" value="Inosine/uridine_hydrolase_dom"/>
</dbReference>
<evidence type="ECO:0000313" key="4">
    <source>
        <dbReference type="EMBL" id="UQS83079.1"/>
    </source>
</evidence>
<evidence type="ECO:0000256" key="2">
    <source>
        <dbReference type="ARBA" id="ARBA00023295"/>
    </source>
</evidence>
<name>A0ABY4PBZ7_9LACO</name>
<keyword evidence="5" id="KW-1185">Reference proteome</keyword>
<reference evidence="4 5" key="1">
    <citation type="journal article" date="2022" name="Int. J. Syst. Evol. Microbiol.">
        <title>Apilactobacillus apisilvae sp. nov., Nicolia spurrieriana gen. nov. sp. nov., Bombilactobacillus folatiphilus sp. nov. and Bombilactobacillus thymidiniphilus sp. nov., four new lactic acid bacterial isolates from stingless bees Tetragonula carbonaria and Austroplebeia australis.</title>
        <authorList>
            <person name="Oliphant S.A."/>
            <person name="Watson-Haigh N.S."/>
            <person name="Sumby K.M."/>
            <person name="Gardner J."/>
            <person name="Groom S."/>
            <person name="Jiranek V."/>
        </authorList>
    </citation>
    <scope>NUCLEOTIDE SEQUENCE [LARGE SCALE GENOMIC DNA]</scope>
    <source>
        <strain evidence="4 5">SG4_A1</strain>
    </source>
</reference>
<dbReference type="PANTHER" id="PTHR12304:SF46">
    <property type="entry name" value="INOSINE-ADENOSINE-GUANOSINE-NUCLEOSIDE HYDROLASE"/>
    <property type="match status" value="1"/>
</dbReference>
<organism evidence="4 5">
    <name type="scientific">Bombilactobacillus thymidiniphilus</name>
    <dbReference type="NCBI Taxonomy" id="2923363"/>
    <lineage>
        <taxon>Bacteria</taxon>
        <taxon>Bacillati</taxon>
        <taxon>Bacillota</taxon>
        <taxon>Bacilli</taxon>
        <taxon>Lactobacillales</taxon>
        <taxon>Lactobacillaceae</taxon>
        <taxon>Bombilactobacillus</taxon>
    </lineage>
</organism>